<dbReference type="PANTHER" id="PTHR15710">
    <property type="entry name" value="E3 UBIQUITIN-PROTEIN LIGASE PRAJA"/>
    <property type="match status" value="1"/>
</dbReference>
<accession>A0ABD3KAL5</accession>
<comment type="caution">
    <text evidence="8">The sequence shown here is derived from an EMBL/GenBank/DDBJ whole genome shotgun (WGS) entry which is preliminary data.</text>
</comment>
<dbReference type="GO" id="GO:0061630">
    <property type="term" value="F:ubiquitin protein ligase activity"/>
    <property type="evidence" value="ECO:0007669"/>
    <property type="project" value="UniProtKB-EC"/>
</dbReference>
<keyword evidence="9" id="KW-1185">Reference proteome</keyword>
<keyword evidence="3" id="KW-0479">Metal-binding</keyword>
<dbReference type="Pfam" id="PF13639">
    <property type="entry name" value="zf-RING_2"/>
    <property type="match status" value="1"/>
</dbReference>
<dbReference type="PANTHER" id="PTHR15710:SF77">
    <property type="entry name" value="RING-H2 FINGER PROTEIN ATL21B"/>
    <property type="match status" value="1"/>
</dbReference>
<dbReference type="AlphaFoldDB" id="A0ABD3KAL5"/>
<name>A0ABD3KAL5_EUCGL</name>
<organism evidence="8 9">
    <name type="scientific">Eucalyptus globulus</name>
    <name type="common">Tasmanian blue gum</name>
    <dbReference type="NCBI Taxonomy" id="34317"/>
    <lineage>
        <taxon>Eukaryota</taxon>
        <taxon>Viridiplantae</taxon>
        <taxon>Streptophyta</taxon>
        <taxon>Embryophyta</taxon>
        <taxon>Tracheophyta</taxon>
        <taxon>Spermatophyta</taxon>
        <taxon>Magnoliopsida</taxon>
        <taxon>eudicotyledons</taxon>
        <taxon>Gunneridae</taxon>
        <taxon>Pentapetalae</taxon>
        <taxon>rosids</taxon>
        <taxon>malvids</taxon>
        <taxon>Myrtales</taxon>
        <taxon>Myrtaceae</taxon>
        <taxon>Myrtoideae</taxon>
        <taxon>Eucalypteae</taxon>
        <taxon>Eucalyptus</taxon>
    </lineage>
</organism>
<keyword evidence="5" id="KW-0862">Zinc</keyword>
<evidence type="ECO:0000256" key="2">
    <source>
        <dbReference type="ARBA" id="ARBA00012483"/>
    </source>
</evidence>
<evidence type="ECO:0000313" key="8">
    <source>
        <dbReference type="EMBL" id="KAL3736708.1"/>
    </source>
</evidence>
<dbReference type="Gene3D" id="3.30.40.10">
    <property type="entry name" value="Zinc/RING finger domain, C3HC4 (zinc finger)"/>
    <property type="match status" value="1"/>
</dbReference>
<keyword evidence="4 6" id="KW-0863">Zinc-finger</keyword>
<evidence type="ECO:0000313" key="9">
    <source>
        <dbReference type="Proteomes" id="UP001634007"/>
    </source>
</evidence>
<dbReference type="SUPFAM" id="SSF57850">
    <property type="entry name" value="RING/U-box"/>
    <property type="match status" value="1"/>
</dbReference>
<comment type="catalytic activity">
    <reaction evidence="1">
        <text>S-ubiquitinyl-[E2 ubiquitin-conjugating enzyme]-L-cysteine + [acceptor protein]-L-lysine = [E2 ubiquitin-conjugating enzyme]-L-cysteine + N(6)-ubiquitinyl-[acceptor protein]-L-lysine.</text>
        <dbReference type="EC" id="2.3.2.27"/>
    </reaction>
</comment>
<dbReference type="PROSITE" id="PS50089">
    <property type="entry name" value="ZF_RING_2"/>
    <property type="match status" value="1"/>
</dbReference>
<proteinExistence type="predicted"/>
<dbReference type="GO" id="GO:0008270">
    <property type="term" value="F:zinc ion binding"/>
    <property type="evidence" value="ECO:0007669"/>
    <property type="project" value="UniProtKB-KW"/>
</dbReference>
<evidence type="ECO:0000256" key="5">
    <source>
        <dbReference type="ARBA" id="ARBA00022833"/>
    </source>
</evidence>
<dbReference type="EMBL" id="JBJKBG010000006">
    <property type="protein sequence ID" value="KAL3736708.1"/>
    <property type="molecule type" value="Genomic_DNA"/>
</dbReference>
<feature type="domain" description="RING-type" evidence="7">
    <location>
        <begin position="22"/>
        <end position="53"/>
    </location>
</feature>
<evidence type="ECO:0000259" key="7">
    <source>
        <dbReference type="PROSITE" id="PS50089"/>
    </source>
</evidence>
<evidence type="ECO:0000256" key="3">
    <source>
        <dbReference type="ARBA" id="ARBA00022723"/>
    </source>
</evidence>
<dbReference type="InterPro" id="IPR001841">
    <property type="entry name" value="Znf_RING"/>
</dbReference>
<evidence type="ECO:0000256" key="4">
    <source>
        <dbReference type="ARBA" id="ARBA00022771"/>
    </source>
</evidence>
<evidence type="ECO:0000256" key="1">
    <source>
        <dbReference type="ARBA" id="ARBA00000900"/>
    </source>
</evidence>
<dbReference type="InterPro" id="IPR013083">
    <property type="entry name" value="Znf_RING/FYVE/PHD"/>
</dbReference>
<sequence length="63" mass="7572">MPVRMVMEVSVHQREQREISRDEEVVCMPCKHMFHHECVVRWLNESNLCPLCRFQMPTRSGDL</sequence>
<evidence type="ECO:0000256" key="6">
    <source>
        <dbReference type="PROSITE-ProRule" id="PRU00175"/>
    </source>
</evidence>
<dbReference type="Proteomes" id="UP001634007">
    <property type="component" value="Unassembled WGS sequence"/>
</dbReference>
<reference evidence="8 9" key="1">
    <citation type="submission" date="2024-11" db="EMBL/GenBank/DDBJ databases">
        <title>Chromosome-level genome assembly of Eucalyptus globulus Labill. provides insights into its genome evolution.</title>
        <authorList>
            <person name="Li X."/>
        </authorList>
    </citation>
    <scope>NUCLEOTIDE SEQUENCE [LARGE SCALE GENOMIC DNA]</scope>
    <source>
        <strain evidence="8">CL2024</strain>
        <tissue evidence="8">Fresh tender leaves</tissue>
    </source>
</reference>
<gene>
    <name evidence="8" type="ORF">ACJRO7_025621</name>
</gene>
<protein>
    <recommendedName>
        <fullName evidence="2">RING-type E3 ubiquitin transferase</fullName>
        <ecNumber evidence="2">2.3.2.27</ecNumber>
    </recommendedName>
</protein>
<dbReference type="EC" id="2.3.2.27" evidence="2"/>